<evidence type="ECO:0000313" key="1">
    <source>
        <dbReference type="EMBL" id="CAH1059814.1"/>
    </source>
</evidence>
<dbReference type="EMBL" id="CAKMAB010000071">
    <property type="protein sequence ID" value="CAH1059814.1"/>
    <property type="molecule type" value="Genomic_DNA"/>
</dbReference>
<name>A0ABN8FPD1_9BACL</name>
<reference evidence="1" key="1">
    <citation type="submission" date="2021-12" db="EMBL/GenBank/DDBJ databases">
        <authorList>
            <person name="Criscuolo A."/>
        </authorList>
    </citation>
    <scope>NUCLEOTIDE SEQUENCE</scope>
    <source>
        <strain evidence="1">CIP111894</strain>
    </source>
</reference>
<comment type="caution">
    <text evidence="1">The sequence shown here is derived from an EMBL/GenBank/DDBJ whole genome shotgun (WGS) entry which is preliminary data.</text>
</comment>
<protein>
    <recommendedName>
        <fullName evidence="3">Transposase IS204/IS1001/IS1096/IS1165 zinc-finger domain-containing protein</fullName>
    </recommendedName>
</protein>
<keyword evidence="2" id="KW-1185">Reference proteome</keyword>
<gene>
    <name evidence="1" type="ORF">PAECIP111894_06026</name>
</gene>
<dbReference type="Proteomes" id="UP000838749">
    <property type="component" value="Unassembled WGS sequence"/>
</dbReference>
<organism evidence="1 2">
    <name type="scientific">Paenibacillus pseudetheri</name>
    <dbReference type="NCBI Taxonomy" id="2897682"/>
    <lineage>
        <taxon>Bacteria</taxon>
        <taxon>Bacillati</taxon>
        <taxon>Bacillota</taxon>
        <taxon>Bacilli</taxon>
        <taxon>Bacillales</taxon>
        <taxon>Paenibacillaceae</taxon>
        <taxon>Paenibacillus</taxon>
    </lineage>
</organism>
<evidence type="ECO:0000313" key="2">
    <source>
        <dbReference type="Proteomes" id="UP000838749"/>
    </source>
</evidence>
<dbReference type="RefSeq" id="WP_234541888.1">
    <property type="nucleotide sequence ID" value="NZ_CAKMAB010000071.1"/>
</dbReference>
<sequence>MQIRYINEMLNLPELTISQILFIGSDELHIEALPVDYKQNCPCCMSDQAVIRKGSNVIRRIRHLQVFDKKTYLCVPSIRMYCVNCGIGFVWAYDFVDPKQRHSHLFRFHAVKHALGATAAHSAKMHQTPVSSVQDMHNKSVPMLCEQLTGQAWEEA</sequence>
<accession>A0ABN8FPD1</accession>
<proteinExistence type="predicted"/>
<evidence type="ECO:0008006" key="3">
    <source>
        <dbReference type="Google" id="ProtNLM"/>
    </source>
</evidence>